<dbReference type="SUPFAM" id="SSF46785">
    <property type="entry name" value="Winged helix' DNA-binding domain"/>
    <property type="match status" value="1"/>
</dbReference>
<protein>
    <recommendedName>
        <fullName evidence="7">RFX-type winged-helix domain-containing protein</fullName>
    </recommendedName>
</protein>
<dbReference type="InterPro" id="IPR036390">
    <property type="entry name" value="WH_DNA-bd_sf"/>
</dbReference>
<dbReference type="FunFam" id="1.10.10.10:FF:000017">
    <property type="entry name" value="transcription factor RFX3 isoform X1"/>
    <property type="match status" value="1"/>
</dbReference>
<evidence type="ECO:0000313" key="8">
    <source>
        <dbReference type="EMBL" id="PCG74902.1"/>
    </source>
</evidence>
<name>A0A2A4JU32_HELVI</name>
<dbReference type="GO" id="GO:0005634">
    <property type="term" value="C:nucleus"/>
    <property type="evidence" value="ECO:0007669"/>
    <property type="project" value="UniProtKB-SubCell"/>
</dbReference>
<dbReference type="EMBL" id="NWSH01000671">
    <property type="protein sequence ID" value="PCG74903.1"/>
    <property type="molecule type" value="Genomic_DNA"/>
</dbReference>
<accession>A0A2A4JU32</accession>
<feature type="compositionally biased region" description="Basic and acidic residues" evidence="6">
    <location>
        <begin position="82"/>
        <end position="118"/>
    </location>
</feature>
<feature type="domain" description="RFX-type winged-helix" evidence="7">
    <location>
        <begin position="5"/>
        <end position="80"/>
    </location>
</feature>
<evidence type="ECO:0000256" key="2">
    <source>
        <dbReference type="ARBA" id="ARBA00023015"/>
    </source>
</evidence>
<keyword evidence="3" id="KW-0238">DNA-binding</keyword>
<dbReference type="AlphaFoldDB" id="A0A2A4JU32"/>
<organism evidence="8">
    <name type="scientific">Heliothis virescens</name>
    <name type="common">Tobacco budworm moth</name>
    <dbReference type="NCBI Taxonomy" id="7102"/>
    <lineage>
        <taxon>Eukaryota</taxon>
        <taxon>Metazoa</taxon>
        <taxon>Ecdysozoa</taxon>
        <taxon>Arthropoda</taxon>
        <taxon>Hexapoda</taxon>
        <taxon>Insecta</taxon>
        <taxon>Pterygota</taxon>
        <taxon>Neoptera</taxon>
        <taxon>Endopterygota</taxon>
        <taxon>Lepidoptera</taxon>
        <taxon>Glossata</taxon>
        <taxon>Ditrysia</taxon>
        <taxon>Noctuoidea</taxon>
        <taxon>Noctuidae</taxon>
        <taxon>Heliothinae</taxon>
        <taxon>Heliothis</taxon>
    </lineage>
</organism>
<dbReference type="InterPro" id="IPR057321">
    <property type="entry name" value="RFX1-4/6/8-like_BCD"/>
</dbReference>
<dbReference type="Gene3D" id="1.10.10.10">
    <property type="entry name" value="Winged helix-like DNA-binding domain superfamily/Winged helix DNA-binding domain"/>
    <property type="match status" value="1"/>
</dbReference>
<dbReference type="PANTHER" id="PTHR12619:SF33">
    <property type="entry name" value="RFX, ISOFORM H"/>
    <property type="match status" value="1"/>
</dbReference>
<dbReference type="PROSITE" id="PS51526">
    <property type="entry name" value="RFX_DBD"/>
    <property type="match status" value="1"/>
</dbReference>
<dbReference type="InterPro" id="IPR036388">
    <property type="entry name" value="WH-like_DNA-bd_sf"/>
</dbReference>
<feature type="region of interest" description="Disordered" evidence="6">
    <location>
        <begin position="337"/>
        <end position="384"/>
    </location>
</feature>
<comment type="subcellular location">
    <subcellularLocation>
        <location evidence="1">Nucleus</location>
    </subcellularLocation>
</comment>
<keyword evidence="4" id="KW-0804">Transcription</keyword>
<evidence type="ECO:0000256" key="6">
    <source>
        <dbReference type="SAM" id="MobiDB-lite"/>
    </source>
</evidence>
<evidence type="ECO:0000256" key="1">
    <source>
        <dbReference type="ARBA" id="ARBA00004123"/>
    </source>
</evidence>
<dbReference type="GO" id="GO:0000981">
    <property type="term" value="F:DNA-binding transcription factor activity, RNA polymerase II-specific"/>
    <property type="evidence" value="ECO:0007669"/>
    <property type="project" value="TreeGrafter"/>
</dbReference>
<keyword evidence="5" id="KW-0539">Nucleus</keyword>
<dbReference type="InterPro" id="IPR039779">
    <property type="entry name" value="RFX-like"/>
</dbReference>
<feature type="compositionally biased region" description="Acidic residues" evidence="6">
    <location>
        <begin position="355"/>
        <end position="374"/>
    </location>
</feature>
<sequence length="384" mass="43896">MPPATVQWLLDHYETAEGVSLPRSTLYAHYLRHCATHRLEPVNAASFGKLIRSVFIGLRTRRLGTRGNSKYHYYGIRAKPGVEHDHSEAGEVQDQHDNVDDKTDVLDQDGRSRERSRESASSPQHLHRQYLGTVAPPEPPPLAIHPLPDDVTQDMLNTLRRHHRYARAAQALAAALRRYTSLNHLAQAARAVLTNHHQIHQMLADLNRVDFRVVREQAAWACSCGSAATAHKLEADFKATLGRGASLEQWAGWLEGCVRGALAPHERRPDYTARARRLLLDWSFYSSLVIRELTLRSAASFGSFHLIRLLYDEYVSYLIERRVAAHHDAPPIAVMQRHNEEEEEDIPEEQPRADPDDDDQDWEWDDDEEEDDEPECKKQKMPTE</sequence>
<gene>
    <name evidence="8" type="ORF">B5V51_12585</name>
</gene>
<comment type="caution">
    <text evidence="8">The sequence shown here is derived from an EMBL/GenBank/DDBJ whole genome shotgun (WGS) entry which is preliminary data.</text>
</comment>
<feature type="region of interest" description="Disordered" evidence="6">
    <location>
        <begin position="82"/>
        <end position="126"/>
    </location>
</feature>
<dbReference type="Pfam" id="PF02257">
    <property type="entry name" value="RFX_DNA_binding"/>
    <property type="match status" value="1"/>
</dbReference>
<reference evidence="8" key="1">
    <citation type="submission" date="2017-09" db="EMBL/GenBank/DDBJ databases">
        <title>Contemporary evolution of a Lepidopteran species, Heliothis virescens, in response to modern agricultural practices.</title>
        <authorList>
            <person name="Fritz M.L."/>
            <person name="Deyonke A.M."/>
            <person name="Papanicolaou A."/>
            <person name="Micinski S."/>
            <person name="Westbrook J."/>
            <person name="Gould F."/>
        </authorList>
    </citation>
    <scope>NUCLEOTIDE SEQUENCE [LARGE SCALE GENOMIC DNA]</scope>
    <source>
        <strain evidence="8">HvINT-</strain>
        <tissue evidence="8">Whole body</tissue>
    </source>
</reference>
<dbReference type="Pfam" id="PF25340">
    <property type="entry name" value="BCD_RFX"/>
    <property type="match status" value="1"/>
</dbReference>
<dbReference type="GO" id="GO:0000978">
    <property type="term" value="F:RNA polymerase II cis-regulatory region sequence-specific DNA binding"/>
    <property type="evidence" value="ECO:0007669"/>
    <property type="project" value="TreeGrafter"/>
</dbReference>
<evidence type="ECO:0000259" key="7">
    <source>
        <dbReference type="PROSITE" id="PS51526"/>
    </source>
</evidence>
<dbReference type="STRING" id="7102.A0A2A4JU32"/>
<keyword evidence="2" id="KW-0805">Transcription regulation</keyword>
<dbReference type="PANTHER" id="PTHR12619">
    <property type="entry name" value="RFX TRANSCRIPTION FACTOR FAMILY"/>
    <property type="match status" value="1"/>
</dbReference>
<evidence type="ECO:0000256" key="3">
    <source>
        <dbReference type="ARBA" id="ARBA00023125"/>
    </source>
</evidence>
<evidence type="ECO:0000256" key="5">
    <source>
        <dbReference type="ARBA" id="ARBA00023242"/>
    </source>
</evidence>
<feature type="compositionally biased region" description="Basic and acidic residues" evidence="6">
    <location>
        <begin position="375"/>
        <end position="384"/>
    </location>
</feature>
<dbReference type="EMBL" id="NWSH01000671">
    <property type="protein sequence ID" value="PCG74902.1"/>
    <property type="molecule type" value="Genomic_DNA"/>
</dbReference>
<proteinExistence type="predicted"/>
<evidence type="ECO:0000256" key="4">
    <source>
        <dbReference type="ARBA" id="ARBA00023163"/>
    </source>
</evidence>
<dbReference type="InterPro" id="IPR003150">
    <property type="entry name" value="DNA-bd_RFX"/>
</dbReference>